<feature type="compositionally biased region" description="Acidic residues" evidence="1">
    <location>
        <begin position="1"/>
        <end position="19"/>
    </location>
</feature>
<feature type="region of interest" description="Disordered" evidence="1">
    <location>
        <begin position="1"/>
        <end position="50"/>
    </location>
</feature>
<proteinExistence type="predicted"/>
<evidence type="ECO:0000256" key="1">
    <source>
        <dbReference type="SAM" id="MobiDB-lite"/>
    </source>
</evidence>
<organism evidence="2">
    <name type="scientific">Campylobacter coli</name>
    <dbReference type="NCBI Taxonomy" id="195"/>
    <lineage>
        <taxon>Bacteria</taxon>
        <taxon>Pseudomonadati</taxon>
        <taxon>Campylobacterota</taxon>
        <taxon>Epsilonproteobacteria</taxon>
        <taxon>Campylobacterales</taxon>
        <taxon>Campylobacteraceae</taxon>
        <taxon>Campylobacter</taxon>
    </lineage>
</organism>
<dbReference type="NCBIfam" id="NF033602">
    <property type="entry name" value="campy_sm_acidic"/>
    <property type="match status" value="1"/>
</dbReference>
<sequence>MAYDDEDLEFDDYKGEEDEYAHNHHKSYNYDDDDYDFDDEANDDDFYEMD</sequence>
<feature type="compositionally biased region" description="Acidic residues" evidence="1">
    <location>
        <begin position="30"/>
        <end position="50"/>
    </location>
</feature>
<dbReference type="AlphaFoldDB" id="A0A5T1TCN1"/>
<evidence type="ECO:0000313" key="2">
    <source>
        <dbReference type="EMBL" id="EAL6103820.1"/>
    </source>
</evidence>
<comment type="caution">
    <text evidence="2">The sequence shown here is derived from an EMBL/GenBank/DDBJ whole genome shotgun (WGS) entry which is preliminary data.</text>
</comment>
<gene>
    <name evidence="2" type="ORF">CYC04_04635</name>
</gene>
<protein>
    <submittedName>
        <fullName evidence="2">Highly acidic protein</fullName>
    </submittedName>
</protein>
<accession>A0A5T1TCN1</accession>
<name>A0A5T1TCN1_CAMCO</name>
<reference evidence="2" key="1">
    <citation type="submission" date="2018-07" db="EMBL/GenBank/DDBJ databases">
        <authorList>
            <consortium name="GenomeTrakr network: Whole genome sequencing for foodborne pathogen traceback"/>
        </authorList>
    </citation>
    <scope>NUCLEOTIDE SEQUENCE</scope>
    <source>
        <strain evidence="2">NC_C3748</strain>
    </source>
</reference>
<dbReference type="EMBL" id="AACPRT010000015">
    <property type="protein sequence ID" value="EAL6103820.1"/>
    <property type="molecule type" value="Genomic_DNA"/>
</dbReference>
<dbReference type="InterPro" id="IPR049888">
    <property type="entry name" value="Highly_acidic"/>
</dbReference>